<name>A0A368RDA4_SETIT</name>
<dbReference type="PANTHER" id="PTHR10562">
    <property type="entry name" value="SMALL UBIQUITIN-RELATED MODIFIER"/>
    <property type="match status" value="1"/>
</dbReference>
<feature type="non-terminal residue" evidence="3">
    <location>
        <position position="126"/>
    </location>
</feature>
<evidence type="ECO:0000313" key="3">
    <source>
        <dbReference type="EMBL" id="RCV28176.1"/>
    </source>
</evidence>
<feature type="domain" description="Ubiquitin-like" evidence="2">
    <location>
        <begin position="72"/>
        <end position="108"/>
    </location>
</feature>
<evidence type="ECO:0000256" key="1">
    <source>
        <dbReference type="SAM" id="MobiDB-lite"/>
    </source>
</evidence>
<dbReference type="Pfam" id="PF11976">
    <property type="entry name" value="Rad60-SLD"/>
    <property type="match status" value="1"/>
</dbReference>
<protein>
    <recommendedName>
        <fullName evidence="2">Ubiquitin-like domain-containing protein</fullName>
    </recommendedName>
</protein>
<dbReference type="InterPro" id="IPR000626">
    <property type="entry name" value="Ubiquitin-like_dom"/>
</dbReference>
<dbReference type="STRING" id="4555.A0A368RDA4"/>
<sequence length="126" mass="13295">MPPPSPPENVRPGVEEVTGTATAAQVKTEAGEDDGGLINVKVQSQIAADRNVKLRRLMDMYCGKHSLDPKAVLFLDAEGRHIRPAQTPDDVGLKDGDEIDILLKQDGGGGAPLHATCEPDSCVKAA</sequence>
<dbReference type="SUPFAM" id="SSF54236">
    <property type="entry name" value="Ubiquitin-like"/>
    <property type="match status" value="1"/>
</dbReference>
<dbReference type="InterPro" id="IPR029071">
    <property type="entry name" value="Ubiquitin-like_domsf"/>
</dbReference>
<feature type="region of interest" description="Disordered" evidence="1">
    <location>
        <begin position="1"/>
        <end position="21"/>
    </location>
</feature>
<dbReference type="AlphaFoldDB" id="A0A368RDA4"/>
<dbReference type="Gene3D" id="3.10.20.90">
    <property type="entry name" value="Phosphatidylinositol 3-kinase Catalytic Subunit, Chain A, domain 1"/>
    <property type="match status" value="1"/>
</dbReference>
<organism evidence="3">
    <name type="scientific">Setaria italica</name>
    <name type="common">Foxtail millet</name>
    <name type="synonym">Panicum italicum</name>
    <dbReference type="NCBI Taxonomy" id="4555"/>
    <lineage>
        <taxon>Eukaryota</taxon>
        <taxon>Viridiplantae</taxon>
        <taxon>Streptophyta</taxon>
        <taxon>Embryophyta</taxon>
        <taxon>Tracheophyta</taxon>
        <taxon>Spermatophyta</taxon>
        <taxon>Magnoliopsida</taxon>
        <taxon>Liliopsida</taxon>
        <taxon>Poales</taxon>
        <taxon>Poaceae</taxon>
        <taxon>PACMAD clade</taxon>
        <taxon>Panicoideae</taxon>
        <taxon>Panicodae</taxon>
        <taxon>Paniceae</taxon>
        <taxon>Cenchrinae</taxon>
        <taxon>Setaria</taxon>
    </lineage>
</organism>
<dbReference type="EMBL" id="CM003532">
    <property type="protein sequence ID" value="RCV28176.1"/>
    <property type="molecule type" value="Genomic_DNA"/>
</dbReference>
<dbReference type="InterPro" id="IPR022617">
    <property type="entry name" value="Rad60/SUMO-like_dom"/>
</dbReference>
<reference evidence="3" key="1">
    <citation type="journal article" date="2012" name="Nat. Biotechnol.">
        <title>Reference genome sequence of the model plant Setaria.</title>
        <authorList>
            <person name="Bennetzen J.L."/>
            <person name="Schmutz J."/>
            <person name="Wang H."/>
            <person name="Percifield R."/>
            <person name="Hawkins J."/>
            <person name="Pontaroli A.C."/>
            <person name="Estep M."/>
            <person name="Feng L."/>
            <person name="Vaughn J.N."/>
            <person name="Grimwood J."/>
            <person name="Jenkins J."/>
            <person name="Barry K."/>
            <person name="Lindquist E."/>
            <person name="Hellsten U."/>
            <person name="Deshpande S."/>
            <person name="Wang X."/>
            <person name="Wu X."/>
            <person name="Mitros T."/>
            <person name="Triplett J."/>
            <person name="Yang X."/>
            <person name="Ye C.Y."/>
            <person name="Mauro-Herrera M."/>
            <person name="Wang L."/>
            <person name="Li P."/>
            <person name="Sharma M."/>
            <person name="Sharma R."/>
            <person name="Ronald P.C."/>
            <person name="Panaud O."/>
            <person name="Kellogg E.A."/>
            <person name="Brutnell T.P."/>
            <person name="Doust A.N."/>
            <person name="Tuskan G.A."/>
            <person name="Rokhsar D."/>
            <person name="Devos K.M."/>
        </authorList>
    </citation>
    <scope>NUCLEOTIDE SEQUENCE [LARGE SCALE GENOMIC DNA]</scope>
    <source>
        <strain evidence="3">Yugu1</strain>
    </source>
</reference>
<proteinExistence type="predicted"/>
<evidence type="ECO:0000259" key="2">
    <source>
        <dbReference type="PROSITE" id="PS50053"/>
    </source>
</evidence>
<dbReference type="OrthoDB" id="442921at2759"/>
<reference evidence="3" key="2">
    <citation type="submission" date="2015-07" db="EMBL/GenBank/DDBJ databases">
        <authorList>
            <person name="Noorani M."/>
        </authorList>
    </citation>
    <scope>NUCLEOTIDE SEQUENCE</scope>
    <source>
        <strain evidence="3">Yugu1</strain>
    </source>
</reference>
<dbReference type="PROSITE" id="PS50053">
    <property type="entry name" value="UBIQUITIN_2"/>
    <property type="match status" value="1"/>
</dbReference>
<gene>
    <name evidence="3" type="ORF">SETIT_5G384600v2</name>
</gene>
<accession>A0A368RDA4</accession>